<sequence length="341" mass="38335">MIISLTGEKKTQKIKEACQKLLQSPQPTIREVARVIGMLTASFPGVMFGPLHYRHLDMDKTVALKIRKGNYNKTMTLPDEAKHELSWWVSSIESVYNVHAGHGQADTTMTTDASKTGWGCSLAGTPTGGSWDSGESEKHVNWLKVKAILLSLKSFVDHICQKHVKILSDNTTAVCCINHMGTSHSKEKNLLVKEIWEFCITNNNWITVAHIPGKQNVIADFESRRGTNDKEWALDQAVYDQAIQLLDVTSSIDLFASRLNYKCKPYVAFRPDPEAQAINAFHISWVNMCFYAFPPFLHYQPSITKNIRREGNRHNSNSTLADPVLVAISNQYVNKLSPYVA</sequence>
<proteinExistence type="predicted"/>
<reference evidence="1" key="1">
    <citation type="submission" date="2020-04" db="EMBL/GenBank/DDBJ databases">
        <authorList>
            <person name="Alioto T."/>
            <person name="Alioto T."/>
            <person name="Gomez Garrido J."/>
        </authorList>
    </citation>
    <scope>NUCLEOTIDE SEQUENCE</scope>
    <source>
        <strain evidence="1">A484AB</strain>
    </source>
</reference>
<dbReference type="GO" id="GO:0003676">
    <property type="term" value="F:nucleic acid binding"/>
    <property type="evidence" value="ECO:0007669"/>
    <property type="project" value="InterPro"/>
</dbReference>
<dbReference type="PANTHER" id="PTHR33050:SF7">
    <property type="entry name" value="RIBONUCLEASE H"/>
    <property type="match status" value="1"/>
</dbReference>
<comment type="caution">
    <text evidence="1">The sequence shown here is derived from an EMBL/GenBank/DDBJ whole genome shotgun (WGS) entry which is preliminary data.</text>
</comment>
<protein>
    <submittedName>
        <fullName evidence="1">Transposon Tf2-6 poly</fullName>
    </submittedName>
</protein>
<evidence type="ECO:0000313" key="1">
    <source>
        <dbReference type="EMBL" id="CAB4041672.1"/>
    </source>
</evidence>
<dbReference type="Proteomes" id="UP001152795">
    <property type="component" value="Unassembled WGS sequence"/>
</dbReference>
<name>A0A6S7LR88_PARCT</name>
<dbReference type="AlphaFoldDB" id="A0A6S7LR88"/>
<keyword evidence="2" id="KW-1185">Reference proteome</keyword>
<dbReference type="InterPro" id="IPR012337">
    <property type="entry name" value="RNaseH-like_sf"/>
</dbReference>
<dbReference type="SUPFAM" id="SSF53098">
    <property type="entry name" value="Ribonuclease H-like"/>
    <property type="match status" value="1"/>
</dbReference>
<dbReference type="PANTHER" id="PTHR33050">
    <property type="entry name" value="REVERSE TRANSCRIPTASE DOMAIN-CONTAINING PROTEIN"/>
    <property type="match status" value="1"/>
</dbReference>
<dbReference type="Gene3D" id="3.30.420.10">
    <property type="entry name" value="Ribonuclease H-like superfamily/Ribonuclease H"/>
    <property type="match status" value="1"/>
</dbReference>
<dbReference type="EMBL" id="CACRXK020028734">
    <property type="protein sequence ID" value="CAB4041672.1"/>
    <property type="molecule type" value="Genomic_DNA"/>
</dbReference>
<dbReference type="OrthoDB" id="2371919at2759"/>
<organism evidence="1 2">
    <name type="scientific">Paramuricea clavata</name>
    <name type="common">Red gorgonian</name>
    <name type="synonym">Violescent sea-whip</name>
    <dbReference type="NCBI Taxonomy" id="317549"/>
    <lineage>
        <taxon>Eukaryota</taxon>
        <taxon>Metazoa</taxon>
        <taxon>Cnidaria</taxon>
        <taxon>Anthozoa</taxon>
        <taxon>Octocorallia</taxon>
        <taxon>Malacalcyonacea</taxon>
        <taxon>Plexauridae</taxon>
        <taxon>Paramuricea</taxon>
    </lineage>
</organism>
<gene>
    <name evidence="1" type="ORF">PACLA_8A046373</name>
</gene>
<dbReference type="InterPro" id="IPR036397">
    <property type="entry name" value="RNaseH_sf"/>
</dbReference>
<dbReference type="CDD" id="cd09275">
    <property type="entry name" value="RNase_HI_RT_DIRS1"/>
    <property type="match status" value="1"/>
</dbReference>
<dbReference type="InterPro" id="IPR052055">
    <property type="entry name" value="Hepadnavirus_pol/RT"/>
</dbReference>
<accession>A0A6S7LR88</accession>
<evidence type="ECO:0000313" key="2">
    <source>
        <dbReference type="Proteomes" id="UP001152795"/>
    </source>
</evidence>